<evidence type="ECO:0000256" key="2">
    <source>
        <dbReference type="SAM" id="MobiDB-lite"/>
    </source>
</evidence>
<proteinExistence type="predicted"/>
<keyword evidence="3" id="KW-0812">Transmembrane</keyword>
<evidence type="ECO:0000256" key="3">
    <source>
        <dbReference type="SAM" id="Phobius"/>
    </source>
</evidence>
<dbReference type="AlphaFoldDB" id="A0A3E1IWY6"/>
<feature type="compositionally biased region" description="Low complexity" evidence="2">
    <location>
        <begin position="165"/>
        <end position="194"/>
    </location>
</feature>
<dbReference type="InterPro" id="IPR007060">
    <property type="entry name" value="FtsL/DivIC"/>
</dbReference>
<protein>
    <submittedName>
        <fullName evidence="4">Septum formation initiator</fullName>
    </submittedName>
</protein>
<feature type="region of interest" description="Disordered" evidence="2">
    <location>
        <begin position="155"/>
        <end position="213"/>
    </location>
</feature>
<feature type="compositionally biased region" description="Basic residues" evidence="2">
    <location>
        <begin position="202"/>
        <end position="213"/>
    </location>
</feature>
<gene>
    <name evidence="4" type="ORF">AXE73_02470</name>
</gene>
<dbReference type="EMBL" id="LRTT01000001">
    <property type="protein sequence ID" value="RFD77481.1"/>
    <property type="molecule type" value="Genomic_DNA"/>
</dbReference>
<keyword evidence="1" id="KW-0175">Coiled coil</keyword>
<sequence>MILRNRRMTANTVDESNQPQKKKLFSGSIVFVSMIVVVFLCCIGLISTIRNYALSLAELHALQRDESALKDKKQALNNDVERWKDKAYVAAQARERLGFIFPGEQAVRVEHPEAITGSVPESFNKDDSLYEDRKALPWYSDLFYALHKADKPDDMSFNAKENDSNSKSSKINTTKQSGKQNNHSNSTSKSNKSKSNNEKSTNKKHSNNGNKTR</sequence>
<feature type="coiled-coil region" evidence="1">
    <location>
        <begin position="59"/>
        <end position="86"/>
    </location>
</feature>
<evidence type="ECO:0000256" key="1">
    <source>
        <dbReference type="SAM" id="Coils"/>
    </source>
</evidence>
<comment type="caution">
    <text evidence="4">The sequence shown here is derived from an EMBL/GenBank/DDBJ whole genome shotgun (WGS) entry which is preliminary data.</text>
</comment>
<accession>A0A3E1IWY6</accession>
<evidence type="ECO:0000313" key="5">
    <source>
        <dbReference type="Proteomes" id="UP000258533"/>
    </source>
</evidence>
<dbReference type="Proteomes" id="UP000258533">
    <property type="component" value="Unassembled WGS sequence"/>
</dbReference>
<reference evidence="4 5" key="1">
    <citation type="submission" date="2016-02" db="EMBL/GenBank/DDBJ databases">
        <title>Gardnerella vaginalis Subgroups Defined by cpn60 Sequencing and Sialidase Activity in Isolates from Canada, Belgium and Kenya.</title>
        <authorList>
            <person name="Schellenberg J."/>
            <person name="Paramel Jayaprakash T."/>
            <person name="Withana Gamage N."/>
            <person name="Patterson M.H."/>
            <person name="Vaneechoutte M."/>
            <person name="Hill J.E."/>
        </authorList>
    </citation>
    <scope>NUCLEOTIDE SEQUENCE [LARGE SCALE GENOMIC DNA]</scope>
    <source>
        <strain evidence="4 5">N144</strain>
    </source>
</reference>
<keyword evidence="3" id="KW-1133">Transmembrane helix</keyword>
<dbReference type="RefSeq" id="WP_165845253.1">
    <property type="nucleotide sequence ID" value="NZ_LRTT01000001.1"/>
</dbReference>
<evidence type="ECO:0000313" key="4">
    <source>
        <dbReference type="EMBL" id="RFD77481.1"/>
    </source>
</evidence>
<dbReference type="Pfam" id="PF04977">
    <property type="entry name" value="DivIC"/>
    <property type="match status" value="1"/>
</dbReference>
<name>A0A3E1IWY6_GARVA</name>
<feature type="transmembrane region" description="Helical" evidence="3">
    <location>
        <begin position="24"/>
        <end position="46"/>
    </location>
</feature>
<keyword evidence="3" id="KW-0472">Membrane</keyword>
<organism evidence="4 5">
    <name type="scientific">Gardnerella vaginalis</name>
    <dbReference type="NCBI Taxonomy" id="2702"/>
    <lineage>
        <taxon>Bacteria</taxon>
        <taxon>Bacillati</taxon>
        <taxon>Actinomycetota</taxon>
        <taxon>Actinomycetes</taxon>
        <taxon>Bifidobacteriales</taxon>
        <taxon>Bifidobacteriaceae</taxon>
        <taxon>Gardnerella</taxon>
    </lineage>
</organism>
<feature type="compositionally biased region" description="Basic and acidic residues" evidence="2">
    <location>
        <begin position="155"/>
        <end position="164"/>
    </location>
</feature>